<dbReference type="RefSeq" id="WP_164654272.1">
    <property type="nucleotide sequence ID" value="NZ_JAAIJR010000046.1"/>
</dbReference>
<reference evidence="1 2" key="2">
    <citation type="submission" date="2020-02" db="EMBL/GenBank/DDBJ databases">
        <title>Genome sequences of Thiorhodococcus mannitoliphagus and Thiorhodococcus minor, purple sulfur photosynthetic bacteria in the gammaproteobacterial family, Chromatiaceae.</title>
        <authorList>
            <person name="Aviles F.A."/>
            <person name="Meyer T.E."/>
            <person name="Kyndt J.A."/>
        </authorList>
    </citation>
    <scope>NUCLEOTIDE SEQUENCE [LARGE SCALE GENOMIC DNA]</scope>
    <source>
        <strain evidence="1 2">DSM 18266</strain>
    </source>
</reference>
<evidence type="ECO:0000313" key="2">
    <source>
        <dbReference type="Proteomes" id="UP000471640"/>
    </source>
</evidence>
<evidence type="ECO:0000313" key="1">
    <source>
        <dbReference type="EMBL" id="NEX21172.1"/>
    </source>
</evidence>
<accession>A0A6P1DYE5</accession>
<proteinExistence type="predicted"/>
<gene>
    <name evidence="1" type="ORF">G3480_12750</name>
</gene>
<dbReference type="Proteomes" id="UP000471640">
    <property type="component" value="Unassembled WGS sequence"/>
</dbReference>
<reference evidence="2" key="1">
    <citation type="journal article" date="2020" name="Microbiol. Resour. Announc.">
        <title>Draft Genome Sequences of Thiorhodococcus mannitoliphagus and Thiorhodococcus minor, Purple Sulfur Photosynthetic Bacteria in the Gammaproteobacterial Family Chromatiaceae.</title>
        <authorList>
            <person name="Aviles F.A."/>
            <person name="Meyer T.E."/>
            <person name="Kyndt J.A."/>
        </authorList>
    </citation>
    <scope>NUCLEOTIDE SEQUENCE [LARGE SCALE GENOMIC DNA]</scope>
    <source>
        <strain evidence="2">DSM 18266</strain>
    </source>
</reference>
<name>A0A6P1DYE5_9GAMM</name>
<dbReference type="AlphaFoldDB" id="A0A6P1DYE5"/>
<sequence>MEAPIRVHPTGWNRLVGAHARPVGACRRIMTKNTAPEHKTKTALVREIAITLFTPNIETIPDNLTLTSARYDPQFKRQEMSEAVVKPTKPLAVTASKIPKATYSFLKNNDFKGQARNLTHHDHR</sequence>
<dbReference type="EMBL" id="JAAIJR010000046">
    <property type="protein sequence ID" value="NEX21172.1"/>
    <property type="molecule type" value="Genomic_DNA"/>
</dbReference>
<keyword evidence="2" id="KW-1185">Reference proteome</keyword>
<comment type="caution">
    <text evidence="1">The sequence shown here is derived from an EMBL/GenBank/DDBJ whole genome shotgun (WGS) entry which is preliminary data.</text>
</comment>
<organism evidence="1 2">
    <name type="scientific">Thiorhodococcus mannitoliphagus</name>
    <dbReference type="NCBI Taxonomy" id="329406"/>
    <lineage>
        <taxon>Bacteria</taxon>
        <taxon>Pseudomonadati</taxon>
        <taxon>Pseudomonadota</taxon>
        <taxon>Gammaproteobacteria</taxon>
        <taxon>Chromatiales</taxon>
        <taxon>Chromatiaceae</taxon>
        <taxon>Thiorhodococcus</taxon>
    </lineage>
</organism>
<protein>
    <submittedName>
        <fullName evidence="1">Uncharacterized protein</fullName>
    </submittedName>
</protein>